<keyword evidence="2" id="KW-0812">Transmembrane</keyword>
<feature type="domain" description="TtsA-like Glycoside hydrolase family 108" evidence="3">
    <location>
        <begin position="1"/>
        <end position="63"/>
    </location>
</feature>
<dbReference type="Gene3D" id="1.20.141.10">
    <property type="entry name" value="Chitosanase, subunit A, domain 1"/>
    <property type="match status" value="1"/>
</dbReference>
<feature type="region of interest" description="Disordered" evidence="1">
    <location>
        <begin position="156"/>
        <end position="183"/>
    </location>
</feature>
<feature type="domain" description="Peptidoglycan binding" evidence="4">
    <location>
        <begin position="66"/>
        <end position="137"/>
    </location>
</feature>
<sequence length="244" mass="26077">MYGITQATLSAYLGRPALDAEIRNLSRATATAIYRDRYWKPVSGDALPEGVDLCVYDFGVNSGPSRAVKSLQAALGVKTDGWVGKLTLEAMLDVVRHRGRRALINDLCDRRLSYLKAIRDAEGKLLWATFGKGWSNRVADIRRRALAMASGDTQPVIGPAVPEGGSPKAIPAPPAEKTVSTEQKAAGAAAGTAVVVTTLGPVAGFWRDNKDVLSDPTFLAVAGVLVAVIVFMLFRKPKTVEEQA</sequence>
<proteinExistence type="predicted"/>
<feature type="transmembrane region" description="Helical" evidence="2">
    <location>
        <begin position="185"/>
        <end position="206"/>
    </location>
</feature>
<name>A0A9E7ZMP3_9HYPH</name>
<dbReference type="AlphaFoldDB" id="A0A9E7ZMP3"/>
<evidence type="ECO:0000256" key="1">
    <source>
        <dbReference type="SAM" id="MobiDB-lite"/>
    </source>
</evidence>
<dbReference type="SUPFAM" id="SSF53955">
    <property type="entry name" value="Lysozyme-like"/>
    <property type="match status" value="1"/>
</dbReference>
<dbReference type="InterPro" id="IPR008565">
    <property type="entry name" value="TtsA-like_GH18_dom"/>
</dbReference>
<evidence type="ECO:0000259" key="3">
    <source>
        <dbReference type="Pfam" id="PF05838"/>
    </source>
</evidence>
<keyword evidence="2" id="KW-1133">Transmembrane helix</keyword>
<dbReference type="Pfam" id="PF09374">
    <property type="entry name" value="PG_binding_3"/>
    <property type="match status" value="1"/>
</dbReference>
<keyword evidence="2" id="KW-0472">Membrane</keyword>
<feature type="transmembrane region" description="Helical" evidence="2">
    <location>
        <begin position="218"/>
        <end position="234"/>
    </location>
</feature>
<reference evidence="5" key="1">
    <citation type="submission" date="2022-08" db="EMBL/GenBank/DDBJ databases">
        <title>Complete Genome Sequences of 2 Bosea sp. soil isolates.</title>
        <authorList>
            <person name="Alvarez Arevalo M."/>
            <person name="Sterndorff E.B."/>
            <person name="Faurdal D."/>
            <person name="Joergensen T.S."/>
            <person name="Weber T."/>
        </authorList>
    </citation>
    <scope>NUCLEOTIDE SEQUENCE</scope>
    <source>
        <strain evidence="5">NBC_00436</strain>
    </source>
</reference>
<dbReference type="InterPro" id="IPR018537">
    <property type="entry name" value="Peptidoglycan-bd_3"/>
</dbReference>
<accession>A0A9E7ZMP3</accession>
<dbReference type="CDD" id="cd13926">
    <property type="entry name" value="N-acetylmuramidase_GH108"/>
    <property type="match status" value="1"/>
</dbReference>
<protein>
    <submittedName>
        <fullName evidence="5">Acetylmuramidase</fullName>
    </submittedName>
</protein>
<evidence type="ECO:0000256" key="2">
    <source>
        <dbReference type="SAM" id="Phobius"/>
    </source>
</evidence>
<gene>
    <name evidence="5" type="ORF">NWE54_04260</name>
</gene>
<organism evidence="5">
    <name type="scientific">Bosea sp. NBC_00436</name>
    <dbReference type="NCBI Taxonomy" id="2969620"/>
    <lineage>
        <taxon>Bacteria</taxon>
        <taxon>Pseudomonadati</taxon>
        <taxon>Pseudomonadota</taxon>
        <taxon>Alphaproteobacteria</taxon>
        <taxon>Hyphomicrobiales</taxon>
        <taxon>Boseaceae</taxon>
        <taxon>Bosea</taxon>
    </lineage>
</organism>
<dbReference type="Pfam" id="PF05838">
    <property type="entry name" value="Glyco_hydro_108"/>
    <property type="match status" value="1"/>
</dbReference>
<evidence type="ECO:0000259" key="4">
    <source>
        <dbReference type="Pfam" id="PF09374"/>
    </source>
</evidence>
<dbReference type="InterPro" id="IPR023346">
    <property type="entry name" value="Lysozyme-like_dom_sf"/>
</dbReference>
<evidence type="ECO:0000313" key="5">
    <source>
        <dbReference type="EMBL" id="UZF88008.1"/>
    </source>
</evidence>
<dbReference type="EMBL" id="CP102774">
    <property type="protein sequence ID" value="UZF88008.1"/>
    <property type="molecule type" value="Genomic_DNA"/>
</dbReference>